<sequence>MKITTSYSAVAFVAFFASATVSLKCYQGVMNNSLKVSGSATDCLGTAYSCVKSVDLTSKIATRNCQYTNCTDAGYTTYTAKCTSNGLQEICCCYGDGCNPASKIPTTYTSPFIIFSIFAFLTTYCILH</sequence>
<feature type="signal peptide" evidence="2">
    <location>
        <begin position="1"/>
        <end position="22"/>
    </location>
</feature>
<dbReference type="WBParaSite" id="PTRK_0001042900.1">
    <property type="protein sequence ID" value="PTRK_0001042900.1"/>
    <property type="gene ID" value="PTRK_0001042900"/>
</dbReference>
<evidence type="ECO:0000256" key="1">
    <source>
        <dbReference type="SAM" id="Phobius"/>
    </source>
</evidence>
<evidence type="ECO:0000313" key="3">
    <source>
        <dbReference type="Proteomes" id="UP000038045"/>
    </source>
</evidence>
<keyword evidence="1" id="KW-1133">Transmembrane helix</keyword>
<keyword evidence="2" id="KW-0732">Signal</keyword>
<keyword evidence="1" id="KW-0812">Transmembrane</keyword>
<accession>A0A0N4ZPG9</accession>
<reference evidence="4" key="1">
    <citation type="submission" date="2017-02" db="UniProtKB">
        <authorList>
            <consortium name="WormBaseParasite"/>
        </authorList>
    </citation>
    <scope>IDENTIFICATION</scope>
</reference>
<name>A0A0N4ZPG9_PARTI</name>
<dbReference type="AlphaFoldDB" id="A0A0N4ZPG9"/>
<proteinExistence type="predicted"/>
<protein>
    <submittedName>
        <fullName evidence="4">Activin_recp domain-containing protein</fullName>
    </submittedName>
</protein>
<evidence type="ECO:0000256" key="2">
    <source>
        <dbReference type="SAM" id="SignalP"/>
    </source>
</evidence>
<evidence type="ECO:0000313" key="4">
    <source>
        <dbReference type="WBParaSite" id="PTRK_0001042900.1"/>
    </source>
</evidence>
<dbReference type="Proteomes" id="UP000038045">
    <property type="component" value="Unplaced"/>
</dbReference>
<keyword evidence="1" id="KW-0472">Membrane</keyword>
<keyword evidence="3" id="KW-1185">Reference proteome</keyword>
<feature type="transmembrane region" description="Helical" evidence="1">
    <location>
        <begin position="108"/>
        <end position="127"/>
    </location>
</feature>
<organism evidence="3 4">
    <name type="scientific">Parastrongyloides trichosuri</name>
    <name type="common">Possum-specific nematode worm</name>
    <dbReference type="NCBI Taxonomy" id="131310"/>
    <lineage>
        <taxon>Eukaryota</taxon>
        <taxon>Metazoa</taxon>
        <taxon>Ecdysozoa</taxon>
        <taxon>Nematoda</taxon>
        <taxon>Chromadorea</taxon>
        <taxon>Rhabditida</taxon>
        <taxon>Tylenchina</taxon>
        <taxon>Panagrolaimomorpha</taxon>
        <taxon>Strongyloidoidea</taxon>
        <taxon>Strongyloididae</taxon>
        <taxon>Parastrongyloides</taxon>
    </lineage>
</organism>
<feature type="chain" id="PRO_5005892025" evidence="2">
    <location>
        <begin position="23"/>
        <end position="128"/>
    </location>
</feature>